<feature type="non-terminal residue" evidence="2">
    <location>
        <position position="1"/>
    </location>
</feature>
<proteinExistence type="predicted"/>
<protein>
    <submittedName>
        <fullName evidence="2">Phosphoenolpyruvate phosphomutase-like</fullName>
    </submittedName>
</protein>
<dbReference type="Gene3D" id="3.20.20.60">
    <property type="entry name" value="Phosphoenolpyruvate-binding domains"/>
    <property type="match status" value="1"/>
</dbReference>
<accession>A0ABM1F0G3</accession>
<dbReference type="Proteomes" id="UP000695022">
    <property type="component" value="Unplaced"/>
</dbReference>
<evidence type="ECO:0000313" key="2">
    <source>
        <dbReference type="RefSeq" id="XP_014677934.1"/>
    </source>
</evidence>
<keyword evidence="1" id="KW-1185">Reference proteome</keyword>
<dbReference type="RefSeq" id="XP_014677934.1">
    <property type="nucleotide sequence ID" value="XM_014822448.1"/>
</dbReference>
<organism evidence="1 2">
    <name type="scientific">Priapulus caudatus</name>
    <name type="common">Priapulid worm</name>
    <dbReference type="NCBI Taxonomy" id="37621"/>
    <lineage>
        <taxon>Eukaryota</taxon>
        <taxon>Metazoa</taxon>
        <taxon>Ecdysozoa</taxon>
        <taxon>Scalidophora</taxon>
        <taxon>Priapulida</taxon>
        <taxon>Priapulimorpha</taxon>
        <taxon>Priapulimorphida</taxon>
        <taxon>Priapulidae</taxon>
        <taxon>Priapulus</taxon>
    </lineage>
</organism>
<sequence>LGAEGTGAGAAGGALHSSYCSHCIYLRVILTVSVRAQACKDHQLDPDFCVVARVEAFIAGWGLDEALRRAEAYVNAGADAILMHSKRNDPSEIEAFMKVWKNQGPVIVVPTKYFDVPTRHLQDMGVSVVIWANHNLRASVTAMKEVCDKIHAEQSIASVEQKVVQVKEIFRLQNDEELQAAEKKYLPEY</sequence>
<dbReference type="PANTHER" id="PTHR42905:SF7">
    <property type="entry name" value="PHOSPHOENOLPYRUVATE PHOSPHOMUTASE"/>
    <property type="match status" value="1"/>
</dbReference>
<dbReference type="InterPro" id="IPR040442">
    <property type="entry name" value="Pyrv_kinase-like_dom_sf"/>
</dbReference>
<dbReference type="PANTHER" id="PTHR42905">
    <property type="entry name" value="PHOSPHOENOLPYRUVATE CARBOXYLASE"/>
    <property type="match status" value="1"/>
</dbReference>
<gene>
    <name evidence="2" type="primary">LOC106817754</name>
</gene>
<dbReference type="InterPro" id="IPR015813">
    <property type="entry name" value="Pyrv/PenolPyrv_kinase-like_dom"/>
</dbReference>
<reference evidence="2" key="1">
    <citation type="submission" date="2025-08" db="UniProtKB">
        <authorList>
            <consortium name="RefSeq"/>
        </authorList>
    </citation>
    <scope>IDENTIFICATION</scope>
</reference>
<dbReference type="SUPFAM" id="SSF51621">
    <property type="entry name" value="Phosphoenolpyruvate/pyruvate domain"/>
    <property type="match status" value="1"/>
</dbReference>
<evidence type="ECO:0000313" key="1">
    <source>
        <dbReference type="Proteomes" id="UP000695022"/>
    </source>
</evidence>
<dbReference type="Pfam" id="PF13714">
    <property type="entry name" value="PEP_mutase"/>
    <property type="match status" value="1"/>
</dbReference>
<dbReference type="GeneID" id="106817754"/>
<name>A0ABM1F0G3_PRICU</name>